<evidence type="ECO:0000256" key="2">
    <source>
        <dbReference type="SAM" id="Phobius"/>
    </source>
</evidence>
<keyword evidence="2" id="KW-1133">Transmembrane helix</keyword>
<dbReference type="SMART" id="SM00213">
    <property type="entry name" value="UBQ"/>
    <property type="match status" value="1"/>
</dbReference>
<dbReference type="EnsemblPlants" id="LPERR08G04770.1">
    <property type="protein sequence ID" value="LPERR08G04770.1"/>
    <property type="gene ID" value="LPERR08G04770"/>
</dbReference>
<dbReference type="InterPro" id="IPR019956">
    <property type="entry name" value="Ubiquitin_dom"/>
</dbReference>
<dbReference type="SUPFAM" id="SSF54236">
    <property type="entry name" value="Ubiquitin-like"/>
    <property type="match status" value="1"/>
</dbReference>
<evidence type="ECO:0000313" key="5">
    <source>
        <dbReference type="Proteomes" id="UP000032180"/>
    </source>
</evidence>
<feature type="transmembrane region" description="Helical" evidence="2">
    <location>
        <begin position="237"/>
        <end position="256"/>
    </location>
</feature>
<dbReference type="InterPro" id="IPR050158">
    <property type="entry name" value="Ubiquitin_ubiquitin-like"/>
</dbReference>
<feature type="domain" description="Ubiquitin-like" evidence="3">
    <location>
        <begin position="96"/>
        <end position="168"/>
    </location>
</feature>
<accession>A0A0D9X521</accession>
<organism evidence="4 5">
    <name type="scientific">Leersia perrieri</name>
    <dbReference type="NCBI Taxonomy" id="77586"/>
    <lineage>
        <taxon>Eukaryota</taxon>
        <taxon>Viridiplantae</taxon>
        <taxon>Streptophyta</taxon>
        <taxon>Embryophyta</taxon>
        <taxon>Tracheophyta</taxon>
        <taxon>Spermatophyta</taxon>
        <taxon>Magnoliopsida</taxon>
        <taxon>Liliopsida</taxon>
        <taxon>Poales</taxon>
        <taxon>Poaceae</taxon>
        <taxon>BOP clade</taxon>
        <taxon>Oryzoideae</taxon>
        <taxon>Oryzeae</taxon>
        <taxon>Oryzinae</taxon>
        <taxon>Leersia</taxon>
    </lineage>
</organism>
<dbReference type="PANTHER" id="PTHR10666">
    <property type="entry name" value="UBIQUITIN"/>
    <property type="match status" value="1"/>
</dbReference>
<dbReference type="PRINTS" id="PR00348">
    <property type="entry name" value="UBIQUITIN"/>
</dbReference>
<keyword evidence="5" id="KW-1185">Reference proteome</keyword>
<keyword evidence="1" id="KW-1017">Isopeptide bond</keyword>
<dbReference type="eggNOG" id="KOG0001">
    <property type="taxonomic scope" value="Eukaryota"/>
</dbReference>
<keyword evidence="2" id="KW-0812">Transmembrane</keyword>
<dbReference type="PROSITE" id="PS50053">
    <property type="entry name" value="UBIQUITIN_2"/>
    <property type="match status" value="1"/>
</dbReference>
<dbReference type="GO" id="GO:0003729">
    <property type="term" value="F:mRNA binding"/>
    <property type="evidence" value="ECO:0007669"/>
    <property type="project" value="UniProtKB-ARBA"/>
</dbReference>
<evidence type="ECO:0000256" key="1">
    <source>
        <dbReference type="ARBA" id="ARBA00022499"/>
    </source>
</evidence>
<reference evidence="4 5" key="1">
    <citation type="submission" date="2012-08" db="EMBL/GenBank/DDBJ databases">
        <title>Oryza genome evolution.</title>
        <authorList>
            <person name="Wing R.A."/>
        </authorList>
    </citation>
    <scope>NUCLEOTIDE SEQUENCE</scope>
</reference>
<name>A0A0D9X521_9ORYZ</name>
<dbReference type="AlphaFoldDB" id="A0A0D9X521"/>
<sequence length="272" mass="30785">MPLEAVVGVVEEIGGSVVDDEWLGLGDLSLYGGARARVEGGGDQRHTTPAAATRRSERCTPFFLLIDQSQPPQGNPRDDLIAFASTFIIYSFYTMMQIFYYYGKRIPLEVDPFDTIDMVKSKIEAIEGIPPEQQELLPLARLNDDSTLADHNIKEGTTLVLFRVEQLGPPGHKKITMRTFSGETYTYTRVLKPSLPRVPFEEMSFLAKVRFFASLCWECRRDFHLPSVIEFCRESELFSLLGTIACQVTVMSLFTVNLMRYARIRQAEFSST</sequence>
<evidence type="ECO:0000313" key="4">
    <source>
        <dbReference type="EnsemblPlants" id="LPERR08G04770.1"/>
    </source>
</evidence>
<dbReference type="Gramene" id="LPERR08G04770.1">
    <property type="protein sequence ID" value="LPERR08G04770.1"/>
    <property type="gene ID" value="LPERR08G04770"/>
</dbReference>
<dbReference type="Pfam" id="PF00240">
    <property type="entry name" value="ubiquitin"/>
    <property type="match status" value="1"/>
</dbReference>
<evidence type="ECO:0000259" key="3">
    <source>
        <dbReference type="PROSITE" id="PS50053"/>
    </source>
</evidence>
<dbReference type="STRING" id="77586.A0A0D9X521"/>
<dbReference type="Gene3D" id="3.10.20.90">
    <property type="entry name" value="Phosphatidylinositol 3-kinase Catalytic Subunit, Chain A, domain 1"/>
    <property type="match status" value="1"/>
</dbReference>
<dbReference type="HOGENOM" id="CLU_1024368_0_0_1"/>
<reference evidence="5" key="2">
    <citation type="submission" date="2013-12" db="EMBL/GenBank/DDBJ databases">
        <authorList>
            <person name="Yu Y."/>
            <person name="Lee S."/>
            <person name="de Baynast K."/>
            <person name="Wissotski M."/>
            <person name="Liu L."/>
            <person name="Talag J."/>
            <person name="Goicoechea J."/>
            <person name="Angelova A."/>
            <person name="Jetty R."/>
            <person name="Kudrna D."/>
            <person name="Golser W."/>
            <person name="Rivera L."/>
            <person name="Zhang J."/>
            <person name="Wing R."/>
        </authorList>
    </citation>
    <scope>NUCLEOTIDE SEQUENCE</scope>
</reference>
<feature type="transmembrane region" description="Helical" evidence="2">
    <location>
        <begin position="80"/>
        <end position="102"/>
    </location>
</feature>
<keyword evidence="2" id="KW-0472">Membrane</keyword>
<reference evidence="4" key="3">
    <citation type="submission" date="2015-04" db="UniProtKB">
        <authorList>
            <consortium name="EnsemblPlants"/>
        </authorList>
    </citation>
    <scope>IDENTIFICATION</scope>
</reference>
<proteinExistence type="predicted"/>
<dbReference type="InterPro" id="IPR000626">
    <property type="entry name" value="Ubiquitin-like_dom"/>
</dbReference>
<dbReference type="InterPro" id="IPR029071">
    <property type="entry name" value="Ubiquitin-like_domsf"/>
</dbReference>
<dbReference type="Proteomes" id="UP000032180">
    <property type="component" value="Chromosome 8"/>
</dbReference>
<protein>
    <recommendedName>
        <fullName evidence="3">Ubiquitin-like domain-containing protein</fullName>
    </recommendedName>
</protein>